<dbReference type="InterPro" id="IPR010255">
    <property type="entry name" value="Haem_peroxidase_sf"/>
</dbReference>
<dbReference type="InterPro" id="IPR019791">
    <property type="entry name" value="Haem_peroxidase_animal"/>
</dbReference>
<evidence type="ECO:0000256" key="4">
    <source>
        <dbReference type="ARBA" id="ARBA00022617"/>
    </source>
</evidence>
<dbReference type="AlphaFoldDB" id="T1HAC7"/>
<evidence type="ECO:0000256" key="7">
    <source>
        <dbReference type="ARBA" id="ARBA00023180"/>
    </source>
</evidence>
<dbReference type="FunFam" id="1.10.640.10:FF:000003">
    <property type="entry name" value="chorion peroxidase"/>
    <property type="match status" value="1"/>
</dbReference>
<keyword evidence="3" id="KW-0560">Oxidoreductase</keyword>
<keyword evidence="2" id="KW-0964">Secreted</keyword>
<name>T1HAC7_RHOPR</name>
<evidence type="ECO:0000313" key="9">
    <source>
        <dbReference type="EnsemblMetazoa" id="RPRC000982-PA"/>
    </source>
</evidence>
<evidence type="ECO:0000313" key="10">
    <source>
        <dbReference type="Proteomes" id="UP000015103"/>
    </source>
</evidence>
<proteinExistence type="predicted"/>
<keyword evidence="10" id="KW-1185">Reference proteome</keyword>
<keyword evidence="7" id="KW-0325">Glycoprotein</keyword>
<dbReference type="GO" id="GO:0022412">
    <property type="term" value="P:cellular process involved in reproduction in multicellular organism"/>
    <property type="evidence" value="ECO:0007669"/>
    <property type="project" value="UniProtKB-ARBA"/>
</dbReference>
<comment type="subcellular location">
    <subcellularLocation>
        <location evidence="1">Secreted</location>
    </subcellularLocation>
</comment>
<sequence length="712" mass="80118">MTYLLNQNGQAPRSSSGVLSAPPPPRVEIPQLSNRQLNQAGKKAIQAVEDRIVFLHELFKTGITVQPGTAAAWHQEFFPTTNQTLAQGDEAQKSIEATSALVNEFNLSPEQGTFALPRFSLLSTVLADTCPRFSNCAPTKYRFPDGSCNNLERPDWGMAGTALQRILPPKYADGVNAPRTHGANGIELPSSRLVSTRFMQDVERSSSNFTMMVTQWGQFLDHDLTHTPISRGEGGAGISCCQDGQMIPERFRHPDCFPILLPRRDPVFSTFGDRCMEFARSLPAPRPECNFGPREQMNQITGYLDGSNIYGSRFDTARNLRFFRGGEMRAQNVRGRTYLPANPNECTDRTNTLACFEAGDGRVNEQVNLALIHTIWLREHNRIARILNQLNPNWSDEALYQEAKRIVIAEIQHITYNEFLPVLLGQEYMDKSSLTPRDRGWSRLYDPNLNGGITNVFATAAYRYGHSQLQSFLHGYGRFGNIRANLELSKQHFAPFILYNEGAVDDFIRGLSAQPSQEVDRFFSKQITDHLFQGELDLGLDLVALNIQRGRDHGLPPYNDWREGCGLPRARIWADLESEMDPSTIRILSTLYNSVEDIDLYAGGVGERPKPGAALGPTFVCLVGDQFARLRRADRFFYEEANQPSTFSERQLQEIRRTSLARVLCDNSDDIALMQPLAFIQPSFLNQRVACRSQSIPSMDLRAWINERPGVN</sequence>
<dbReference type="InterPro" id="IPR037120">
    <property type="entry name" value="Haem_peroxidase_sf_animal"/>
</dbReference>
<dbReference type="PANTHER" id="PTHR11475">
    <property type="entry name" value="OXIDASE/PEROXIDASE"/>
    <property type="match status" value="1"/>
</dbReference>
<dbReference type="STRING" id="13249.T1HAC7"/>
<dbReference type="EMBL" id="ACPB03014183">
    <property type="status" value="NOT_ANNOTATED_CDS"/>
    <property type="molecule type" value="Genomic_DNA"/>
</dbReference>
<dbReference type="OMA" id="YNDWREV"/>
<evidence type="ECO:0000256" key="3">
    <source>
        <dbReference type="ARBA" id="ARBA00022559"/>
    </source>
</evidence>
<dbReference type="GO" id="GO:0004601">
    <property type="term" value="F:peroxidase activity"/>
    <property type="evidence" value="ECO:0007669"/>
    <property type="project" value="UniProtKB-KW"/>
</dbReference>
<keyword evidence="5" id="KW-0732">Signal</keyword>
<dbReference type="CDD" id="cd09823">
    <property type="entry name" value="peroxinectin_like"/>
    <property type="match status" value="1"/>
</dbReference>
<feature type="compositionally biased region" description="Polar residues" evidence="8">
    <location>
        <begin position="1"/>
        <end position="18"/>
    </location>
</feature>
<keyword evidence="6" id="KW-0408">Iron</keyword>
<dbReference type="Gene3D" id="1.10.640.10">
    <property type="entry name" value="Haem peroxidase domain superfamily, animal type"/>
    <property type="match status" value="1"/>
</dbReference>
<dbReference type="GO" id="GO:0006979">
    <property type="term" value="P:response to oxidative stress"/>
    <property type="evidence" value="ECO:0007669"/>
    <property type="project" value="InterPro"/>
</dbReference>
<evidence type="ECO:0000256" key="6">
    <source>
        <dbReference type="ARBA" id="ARBA00023004"/>
    </source>
</evidence>
<dbReference type="eggNOG" id="KOG2408">
    <property type="taxonomic scope" value="Eukaryota"/>
</dbReference>
<dbReference type="PRINTS" id="PR00457">
    <property type="entry name" value="ANPEROXIDASE"/>
</dbReference>
<dbReference type="PANTHER" id="PTHR11475:SF4">
    <property type="entry name" value="CHORION PEROXIDASE"/>
    <property type="match status" value="1"/>
</dbReference>
<evidence type="ECO:0000256" key="5">
    <source>
        <dbReference type="ARBA" id="ARBA00022729"/>
    </source>
</evidence>
<dbReference type="SUPFAM" id="SSF48113">
    <property type="entry name" value="Heme-dependent peroxidases"/>
    <property type="match status" value="1"/>
</dbReference>
<feature type="region of interest" description="Disordered" evidence="8">
    <location>
        <begin position="1"/>
        <end position="25"/>
    </location>
</feature>
<keyword evidence="4" id="KW-0479">Metal-binding</keyword>
<evidence type="ECO:0000256" key="2">
    <source>
        <dbReference type="ARBA" id="ARBA00022525"/>
    </source>
</evidence>
<dbReference type="GO" id="GO:0005576">
    <property type="term" value="C:extracellular region"/>
    <property type="evidence" value="ECO:0007669"/>
    <property type="project" value="UniProtKB-SubCell"/>
</dbReference>
<reference evidence="9" key="1">
    <citation type="submission" date="2015-05" db="UniProtKB">
        <authorList>
            <consortium name="EnsemblMetazoa"/>
        </authorList>
    </citation>
    <scope>IDENTIFICATION</scope>
</reference>
<dbReference type="GO" id="GO:0020037">
    <property type="term" value="F:heme binding"/>
    <property type="evidence" value="ECO:0007669"/>
    <property type="project" value="InterPro"/>
</dbReference>
<keyword evidence="3" id="KW-0575">Peroxidase</keyword>
<keyword evidence="4" id="KW-0349">Heme</keyword>
<dbReference type="InParanoid" id="T1HAC7"/>
<organism evidence="9 10">
    <name type="scientific">Rhodnius prolixus</name>
    <name type="common">Triatomid bug</name>
    <dbReference type="NCBI Taxonomy" id="13249"/>
    <lineage>
        <taxon>Eukaryota</taxon>
        <taxon>Metazoa</taxon>
        <taxon>Ecdysozoa</taxon>
        <taxon>Arthropoda</taxon>
        <taxon>Hexapoda</taxon>
        <taxon>Insecta</taxon>
        <taxon>Pterygota</taxon>
        <taxon>Neoptera</taxon>
        <taxon>Paraneoptera</taxon>
        <taxon>Hemiptera</taxon>
        <taxon>Heteroptera</taxon>
        <taxon>Panheteroptera</taxon>
        <taxon>Cimicomorpha</taxon>
        <taxon>Reduviidae</taxon>
        <taxon>Triatominae</taxon>
        <taxon>Rhodnius</taxon>
    </lineage>
</organism>
<accession>T1HAC7</accession>
<protein>
    <submittedName>
        <fullName evidence="9">Uncharacterized protein</fullName>
    </submittedName>
</protein>
<evidence type="ECO:0000256" key="8">
    <source>
        <dbReference type="SAM" id="MobiDB-lite"/>
    </source>
</evidence>
<dbReference type="PROSITE" id="PS50292">
    <property type="entry name" value="PEROXIDASE_3"/>
    <property type="match status" value="1"/>
</dbReference>
<dbReference type="EnsemblMetazoa" id="RPRC000982-RA">
    <property type="protein sequence ID" value="RPRC000982-PA"/>
    <property type="gene ID" value="RPRC000982"/>
</dbReference>
<dbReference type="HOGENOM" id="CLU_006087_5_2_1"/>
<dbReference type="Proteomes" id="UP000015103">
    <property type="component" value="Unassembled WGS sequence"/>
</dbReference>
<dbReference type="Pfam" id="PF03098">
    <property type="entry name" value="An_peroxidase"/>
    <property type="match status" value="1"/>
</dbReference>
<dbReference type="VEuPathDB" id="VectorBase:RPRC000982"/>
<evidence type="ECO:0000256" key="1">
    <source>
        <dbReference type="ARBA" id="ARBA00004613"/>
    </source>
</evidence>